<gene>
    <name evidence="2" type="ORF">HNP55_002375</name>
</gene>
<feature type="region of interest" description="Disordered" evidence="1">
    <location>
        <begin position="89"/>
        <end position="116"/>
    </location>
</feature>
<dbReference type="EMBL" id="JACHLP010000004">
    <property type="protein sequence ID" value="MBB4843852.1"/>
    <property type="molecule type" value="Genomic_DNA"/>
</dbReference>
<dbReference type="RefSeq" id="WP_184299485.1">
    <property type="nucleotide sequence ID" value="NZ_JACHLP010000004.1"/>
</dbReference>
<name>A0A840LB28_9BURK</name>
<dbReference type="Proteomes" id="UP000562027">
    <property type="component" value="Unassembled WGS sequence"/>
</dbReference>
<dbReference type="InterPro" id="IPR046170">
    <property type="entry name" value="DUF6172"/>
</dbReference>
<keyword evidence="3" id="KW-1185">Reference proteome</keyword>
<accession>A0A840LB28</accession>
<dbReference type="AlphaFoldDB" id="A0A840LB28"/>
<reference evidence="2 3" key="1">
    <citation type="submission" date="2020-08" db="EMBL/GenBank/DDBJ databases">
        <title>Functional genomics of gut bacteria from endangered species of beetles.</title>
        <authorList>
            <person name="Carlos-Shanley C."/>
        </authorList>
    </citation>
    <scope>NUCLEOTIDE SEQUENCE [LARGE SCALE GENOMIC DNA]</scope>
    <source>
        <strain evidence="2 3">S00239</strain>
    </source>
</reference>
<organism evidence="2 3">
    <name type="scientific">Roseateles oligotrophus</name>
    <dbReference type="NCBI Taxonomy" id="1769250"/>
    <lineage>
        <taxon>Bacteria</taxon>
        <taxon>Pseudomonadati</taxon>
        <taxon>Pseudomonadota</taxon>
        <taxon>Betaproteobacteria</taxon>
        <taxon>Burkholderiales</taxon>
        <taxon>Sphaerotilaceae</taxon>
        <taxon>Roseateles</taxon>
    </lineage>
</organism>
<evidence type="ECO:0000256" key="1">
    <source>
        <dbReference type="SAM" id="MobiDB-lite"/>
    </source>
</evidence>
<dbReference type="Pfam" id="PF19669">
    <property type="entry name" value="DUF6172"/>
    <property type="match status" value="1"/>
</dbReference>
<sequence>MKKTYQLRVEGKNPDRLLEAIKFEIRKYIKREQGKALPKGFDIWDFDCRIGASAAEAQITHPAEINPAIDEVLKTGATAFYIELLAKPAQRKPRPAPTIIPRHGSAADDADDALED</sequence>
<evidence type="ECO:0000313" key="3">
    <source>
        <dbReference type="Proteomes" id="UP000562027"/>
    </source>
</evidence>
<proteinExistence type="predicted"/>
<protein>
    <submittedName>
        <fullName evidence="2">Uncharacterized protein</fullName>
    </submittedName>
</protein>
<evidence type="ECO:0000313" key="2">
    <source>
        <dbReference type="EMBL" id="MBB4843852.1"/>
    </source>
</evidence>
<comment type="caution">
    <text evidence="2">The sequence shown here is derived from an EMBL/GenBank/DDBJ whole genome shotgun (WGS) entry which is preliminary data.</text>
</comment>